<organism evidence="3 4">
    <name type="scientific">Rhodopseudomonas palustris</name>
    <dbReference type="NCBI Taxonomy" id="1076"/>
    <lineage>
        <taxon>Bacteria</taxon>
        <taxon>Pseudomonadati</taxon>
        <taxon>Pseudomonadota</taxon>
        <taxon>Alphaproteobacteria</taxon>
        <taxon>Hyphomicrobiales</taxon>
        <taxon>Nitrobacteraceae</taxon>
        <taxon>Rhodopseudomonas</taxon>
    </lineage>
</organism>
<feature type="chain" id="PRO_5036829124" evidence="1">
    <location>
        <begin position="23"/>
        <end position="109"/>
    </location>
</feature>
<evidence type="ECO:0000313" key="4">
    <source>
        <dbReference type="Proteomes" id="UP000782519"/>
    </source>
</evidence>
<sequence>MMRFRPLLAGLMLAVIAGGASAHDHGSDRDRGRHDHDEARLAVQRGEIRPLAELLTMVRGKLPGEITGVEIERHHGQWLYEFIVVDKNGRLFEVYVDPQSGEIRKTKEK</sequence>
<proteinExistence type="predicted"/>
<dbReference type="Pfam" id="PF03413">
    <property type="entry name" value="PepSY"/>
    <property type="match status" value="1"/>
</dbReference>
<reference evidence="3" key="1">
    <citation type="submission" date="2020-07" db="EMBL/GenBank/DDBJ databases">
        <title>Huge and variable diversity of episymbiotic CPR bacteria and DPANN archaea in groundwater ecosystems.</title>
        <authorList>
            <person name="He C.Y."/>
            <person name="Keren R."/>
            <person name="Whittaker M."/>
            <person name="Farag I.F."/>
            <person name="Doudna J."/>
            <person name="Cate J.H.D."/>
            <person name="Banfield J.F."/>
        </authorList>
    </citation>
    <scope>NUCLEOTIDE SEQUENCE</scope>
    <source>
        <strain evidence="3">NC_groundwater_1818_Pr3_B-0.1um_66_35</strain>
    </source>
</reference>
<dbReference type="AlphaFoldDB" id="A0A933RTA9"/>
<name>A0A933RTA9_RHOPL</name>
<accession>A0A933RTA9</accession>
<evidence type="ECO:0000259" key="2">
    <source>
        <dbReference type="Pfam" id="PF03413"/>
    </source>
</evidence>
<evidence type="ECO:0000256" key="1">
    <source>
        <dbReference type="SAM" id="SignalP"/>
    </source>
</evidence>
<feature type="signal peptide" evidence="1">
    <location>
        <begin position="1"/>
        <end position="22"/>
    </location>
</feature>
<dbReference type="EMBL" id="JACRJB010000006">
    <property type="protein sequence ID" value="MBI5128200.1"/>
    <property type="molecule type" value="Genomic_DNA"/>
</dbReference>
<evidence type="ECO:0000313" key="3">
    <source>
        <dbReference type="EMBL" id="MBI5128200.1"/>
    </source>
</evidence>
<protein>
    <submittedName>
        <fullName evidence="3">PepSY domain-containing protein</fullName>
    </submittedName>
</protein>
<gene>
    <name evidence="3" type="ORF">HZA66_02040</name>
</gene>
<dbReference type="Gene3D" id="3.10.450.40">
    <property type="match status" value="1"/>
</dbReference>
<keyword evidence="1" id="KW-0732">Signal</keyword>
<comment type="caution">
    <text evidence="3">The sequence shown here is derived from an EMBL/GenBank/DDBJ whole genome shotgun (WGS) entry which is preliminary data.</text>
</comment>
<dbReference type="Proteomes" id="UP000782519">
    <property type="component" value="Unassembled WGS sequence"/>
</dbReference>
<feature type="domain" description="PepSY" evidence="2">
    <location>
        <begin position="51"/>
        <end position="106"/>
    </location>
</feature>
<dbReference type="InterPro" id="IPR025711">
    <property type="entry name" value="PepSY"/>
</dbReference>